<dbReference type="OrthoDB" id="1162399at2759"/>
<gene>
    <name evidence="2" type="ORF">AMS68_003056</name>
</gene>
<feature type="compositionally biased region" description="Low complexity" evidence="1">
    <location>
        <begin position="156"/>
        <end position="172"/>
    </location>
</feature>
<sequence length="485" mass="52696">MASIYTDFLKSPNAATLSSKAILSYITTTTVLSDPTAIIKHLQAQAKQLSRDDKVLNVIESSNGVAIETETTLKFRAGGGAFLPGVDDNLLDEKTAVVPVVHIVTFDAQQKISAIRQYWEQGTLLKQVEAIGRNGRNWPIRDGKALVDTVKSSVKADGSTAASSGATGSEASRSVSVSATRDPHASLQLFSGRDANAERQTYDGPSVAPRASAKPAPRDYGELFTNGEESPSAKRSSSPSKIDGRTVKANSGKNFVANRLFDENTPVVESQSPEKKKKTYAQKYDHFAFGDGEEATQNRPTSKHSKSTSHFSFEDFSTPPKFVEKPRPDQVRNWGAGVDEDDPERSPERREIVHRPRPDAESHFEITDKSPAYPAKKNPPATTVDNTRRGQDFAAHYEIADESPAGAPKQKHNLAPRAELQPHWGFGTPSPDKKIYKTAGDGMGGRSGARTWGIGQEWAPENESEIRASARSRRAQPQADAGAEN</sequence>
<accession>A0A6H0XSE2</accession>
<organism evidence="2 3">
    <name type="scientific">Peltaster fructicola</name>
    <dbReference type="NCBI Taxonomy" id="286661"/>
    <lineage>
        <taxon>Eukaryota</taxon>
        <taxon>Fungi</taxon>
        <taxon>Dikarya</taxon>
        <taxon>Ascomycota</taxon>
        <taxon>Pezizomycotina</taxon>
        <taxon>Dothideomycetes</taxon>
        <taxon>Dothideomycetes incertae sedis</taxon>
        <taxon>Peltaster</taxon>
    </lineage>
</organism>
<dbReference type="AlphaFoldDB" id="A0A6H0XSE2"/>
<feature type="region of interest" description="Disordered" evidence="1">
    <location>
        <begin position="417"/>
        <end position="485"/>
    </location>
</feature>
<proteinExistence type="predicted"/>
<dbReference type="Proteomes" id="UP000503462">
    <property type="component" value="Chromosome 2"/>
</dbReference>
<feature type="compositionally biased region" description="Basic and acidic residues" evidence="1">
    <location>
        <begin position="344"/>
        <end position="368"/>
    </location>
</feature>
<feature type="region of interest" description="Disordered" evidence="1">
    <location>
        <begin position="288"/>
        <end position="391"/>
    </location>
</feature>
<evidence type="ECO:0000313" key="3">
    <source>
        <dbReference type="Proteomes" id="UP000503462"/>
    </source>
</evidence>
<keyword evidence="3" id="KW-1185">Reference proteome</keyword>
<evidence type="ECO:0000256" key="1">
    <source>
        <dbReference type="SAM" id="MobiDB-lite"/>
    </source>
</evidence>
<evidence type="ECO:0000313" key="2">
    <source>
        <dbReference type="EMBL" id="QIW97538.1"/>
    </source>
</evidence>
<dbReference type="Gene3D" id="3.10.450.50">
    <property type="match status" value="1"/>
</dbReference>
<feature type="region of interest" description="Disordered" evidence="1">
    <location>
        <begin position="156"/>
        <end position="250"/>
    </location>
</feature>
<reference evidence="2 3" key="1">
    <citation type="journal article" date="2016" name="Sci. Rep.">
        <title>Peltaster fructicola genome reveals evolution from an invasive phytopathogen to an ectophytic parasite.</title>
        <authorList>
            <person name="Xu C."/>
            <person name="Chen H."/>
            <person name="Gleason M.L."/>
            <person name="Xu J.R."/>
            <person name="Liu H."/>
            <person name="Zhang R."/>
            <person name="Sun G."/>
        </authorList>
    </citation>
    <scope>NUCLEOTIDE SEQUENCE [LARGE SCALE GENOMIC DNA]</scope>
    <source>
        <strain evidence="2 3">LNHT1506</strain>
    </source>
</reference>
<dbReference type="EMBL" id="CP051140">
    <property type="protein sequence ID" value="QIW97538.1"/>
    <property type="molecule type" value="Genomic_DNA"/>
</dbReference>
<protein>
    <submittedName>
        <fullName evidence="2">Uncharacterized protein</fullName>
    </submittedName>
</protein>
<name>A0A6H0XSE2_9PEZI</name>